<dbReference type="EMBL" id="BK014664">
    <property type="protein sequence ID" value="DAD66931.1"/>
    <property type="molecule type" value="Genomic_DNA"/>
</dbReference>
<accession>A0A8S5LAE8</accession>
<reference evidence="1" key="1">
    <citation type="journal article" date="2021" name="Proc. Natl. Acad. Sci. U.S.A.">
        <title>A Catalog of Tens of Thousands of Viruses from Human Metagenomes Reveals Hidden Associations with Chronic Diseases.</title>
        <authorList>
            <person name="Tisza M.J."/>
            <person name="Buck C.B."/>
        </authorList>
    </citation>
    <scope>NUCLEOTIDE SEQUENCE</scope>
    <source>
        <strain evidence="1">Ctv2R2</strain>
    </source>
</reference>
<protein>
    <submittedName>
        <fullName evidence="1">Recombination enhancement, RecA-dependent nuclease</fullName>
    </submittedName>
</protein>
<proteinExistence type="predicted"/>
<evidence type="ECO:0000313" key="1">
    <source>
        <dbReference type="EMBL" id="DAD66931.1"/>
    </source>
</evidence>
<sequence length="206" mass="24078">MSRSIMQDTKECFLCRMRAEGQGYFGPLTSYGLEKHHVMHGVANRKIAEKYGLTVFLCEKDHRTGAEAVHKSRETDLKLIKAGQRRFEQVYSHREWMNAFGKNYLYEDSMDNNVLEQALQQLFKDNKHLRDKIFTSSLETEEIMEILCADEAAYQICVHNRIYTMDINRESDRVTITAPPDEKTEWNREDVVAAVIDIYSKIEEDI</sequence>
<name>A0A8S5LAE8_9CAUD</name>
<organism evidence="1">
    <name type="scientific">Siphoviridae sp. ctv2R2</name>
    <dbReference type="NCBI Taxonomy" id="2823609"/>
    <lineage>
        <taxon>Viruses</taxon>
        <taxon>Duplodnaviria</taxon>
        <taxon>Heunggongvirae</taxon>
        <taxon>Uroviricota</taxon>
        <taxon>Caudoviricetes</taxon>
    </lineage>
</organism>